<proteinExistence type="inferred from homology"/>
<dbReference type="InterPro" id="IPR036291">
    <property type="entry name" value="NAD(P)-bd_dom_sf"/>
</dbReference>
<keyword evidence="3" id="KW-1185">Reference proteome</keyword>
<dbReference type="Gene3D" id="3.40.50.720">
    <property type="entry name" value="NAD(P)-binding Rossmann-like Domain"/>
    <property type="match status" value="1"/>
</dbReference>
<dbReference type="Proteomes" id="UP001596523">
    <property type="component" value="Unassembled WGS sequence"/>
</dbReference>
<gene>
    <name evidence="2" type="ORF">ACFQVC_41555</name>
</gene>
<dbReference type="Pfam" id="PF13561">
    <property type="entry name" value="adh_short_C2"/>
    <property type="match status" value="1"/>
</dbReference>
<comment type="similarity">
    <text evidence="1">Belongs to the short-chain dehydrogenases/reductases (SDR) family.</text>
</comment>
<reference evidence="3" key="1">
    <citation type="journal article" date="2019" name="Int. J. Syst. Evol. Microbiol.">
        <title>The Global Catalogue of Microorganisms (GCM) 10K type strain sequencing project: providing services to taxonomists for standard genome sequencing and annotation.</title>
        <authorList>
            <consortium name="The Broad Institute Genomics Platform"/>
            <consortium name="The Broad Institute Genome Sequencing Center for Infectious Disease"/>
            <person name="Wu L."/>
            <person name="Ma J."/>
        </authorList>
    </citation>
    <scope>NUCLEOTIDE SEQUENCE [LARGE SCALE GENOMIC DNA]</scope>
    <source>
        <strain evidence="3">SYNS20</strain>
    </source>
</reference>
<dbReference type="RefSeq" id="WP_381841680.1">
    <property type="nucleotide sequence ID" value="NZ_JBHTCF010000040.1"/>
</dbReference>
<organism evidence="2 3">
    <name type="scientific">Streptomyces monticola</name>
    <dbReference type="NCBI Taxonomy" id="2666263"/>
    <lineage>
        <taxon>Bacteria</taxon>
        <taxon>Bacillati</taxon>
        <taxon>Actinomycetota</taxon>
        <taxon>Actinomycetes</taxon>
        <taxon>Kitasatosporales</taxon>
        <taxon>Streptomycetaceae</taxon>
        <taxon>Streptomyces</taxon>
    </lineage>
</organism>
<accession>A0ABW2JYX4</accession>
<dbReference type="InterPro" id="IPR050259">
    <property type="entry name" value="SDR"/>
</dbReference>
<dbReference type="PRINTS" id="PR00081">
    <property type="entry name" value="GDHRDH"/>
</dbReference>
<dbReference type="SUPFAM" id="SSF51735">
    <property type="entry name" value="NAD(P)-binding Rossmann-fold domains"/>
    <property type="match status" value="1"/>
</dbReference>
<dbReference type="PANTHER" id="PTHR42879">
    <property type="entry name" value="3-OXOACYL-(ACYL-CARRIER-PROTEIN) REDUCTASE"/>
    <property type="match status" value="1"/>
</dbReference>
<sequence>MTTGEATLALVDDPGAAWPRVAVVTNAGRYAGPGAVPALLKAGFTVLCHDEDFADETRRAAFESAHPGAVACKHRTPGRTITQAVREHGRIDLLVSNDTYPLHYRPVDESDTGDLRQAAESLLVTPIDLVARAAEHMKRQGSGHIVLITSAAPDAAQPGFAVYSSLRAGASAFAQAAARELAPYKITVHAIAPNFLESELYYPEEIWDTDEGRDRLKALVPAGRLGTKQEIGELIVFLSGCSACFLTGDVIKFTGGWP</sequence>
<evidence type="ECO:0000313" key="2">
    <source>
        <dbReference type="EMBL" id="MFC7310687.1"/>
    </source>
</evidence>
<evidence type="ECO:0000313" key="3">
    <source>
        <dbReference type="Proteomes" id="UP001596523"/>
    </source>
</evidence>
<evidence type="ECO:0000256" key="1">
    <source>
        <dbReference type="ARBA" id="ARBA00006484"/>
    </source>
</evidence>
<dbReference type="EMBL" id="JBHTCF010000040">
    <property type="protein sequence ID" value="MFC7310687.1"/>
    <property type="molecule type" value="Genomic_DNA"/>
</dbReference>
<protein>
    <submittedName>
        <fullName evidence="2">SDR family oxidoreductase</fullName>
    </submittedName>
</protein>
<name>A0ABW2JYX4_9ACTN</name>
<comment type="caution">
    <text evidence="2">The sequence shown here is derived from an EMBL/GenBank/DDBJ whole genome shotgun (WGS) entry which is preliminary data.</text>
</comment>
<dbReference type="InterPro" id="IPR002347">
    <property type="entry name" value="SDR_fam"/>
</dbReference>